<dbReference type="SUPFAM" id="SSF103481">
    <property type="entry name" value="Multidrug resistance efflux transporter EmrE"/>
    <property type="match status" value="2"/>
</dbReference>
<dbReference type="Pfam" id="PF00892">
    <property type="entry name" value="EamA"/>
    <property type="match status" value="2"/>
</dbReference>
<dbReference type="InterPro" id="IPR037185">
    <property type="entry name" value="EmrE-like"/>
</dbReference>
<evidence type="ECO:0000256" key="1">
    <source>
        <dbReference type="ARBA" id="ARBA00004141"/>
    </source>
</evidence>
<evidence type="ECO:0000313" key="8">
    <source>
        <dbReference type="Proteomes" id="UP000242501"/>
    </source>
</evidence>
<evidence type="ECO:0000256" key="4">
    <source>
        <dbReference type="ARBA" id="ARBA00022989"/>
    </source>
</evidence>
<evidence type="ECO:0000259" key="6">
    <source>
        <dbReference type="Pfam" id="PF00892"/>
    </source>
</evidence>
<keyword evidence="3" id="KW-0812">Transmembrane</keyword>
<dbReference type="InterPro" id="IPR000620">
    <property type="entry name" value="EamA_dom"/>
</dbReference>
<feature type="domain" description="EamA" evidence="6">
    <location>
        <begin position="152"/>
        <end position="287"/>
    </location>
</feature>
<dbReference type="PANTHER" id="PTHR32322">
    <property type="entry name" value="INNER MEMBRANE TRANSPORTER"/>
    <property type="match status" value="1"/>
</dbReference>
<reference evidence="8" key="1">
    <citation type="submission" date="2016-09" db="EMBL/GenBank/DDBJ databases">
        <authorList>
            <person name="Varghese N."/>
            <person name="Submissions S."/>
        </authorList>
    </citation>
    <scope>NUCLEOTIDE SEQUENCE [LARGE SCALE GENOMIC DNA]</scope>
    <source>
        <strain evidence="8">ANC 4422</strain>
    </source>
</reference>
<dbReference type="RefSeq" id="WP_092748063.1">
    <property type="nucleotide sequence ID" value="NZ_FMYL01000006.1"/>
</dbReference>
<organism evidence="7 8">
    <name type="scientific">Acinetobacter boissieri</name>
    <dbReference type="NCBI Taxonomy" id="1219383"/>
    <lineage>
        <taxon>Bacteria</taxon>
        <taxon>Pseudomonadati</taxon>
        <taxon>Pseudomonadota</taxon>
        <taxon>Gammaproteobacteria</taxon>
        <taxon>Moraxellales</taxon>
        <taxon>Moraxellaceae</taxon>
        <taxon>Acinetobacter</taxon>
    </lineage>
</organism>
<protein>
    <submittedName>
        <fullName evidence="7">Permease of the drug/metabolite transporter (DMT) superfamily</fullName>
    </submittedName>
</protein>
<proteinExistence type="inferred from homology"/>
<dbReference type="STRING" id="1219383.SAMN05421733_1067"/>
<keyword evidence="5" id="KW-0472">Membrane</keyword>
<evidence type="ECO:0000256" key="2">
    <source>
        <dbReference type="ARBA" id="ARBA00007362"/>
    </source>
</evidence>
<feature type="domain" description="EamA" evidence="6">
    <location>
        <begin position="6"/>
        <end position="137"/>
    </location>
</feature>
<comment type="subcellular location">
    <subcellularLocation>
        <location evidence="1">Membrane</location>
        <topology evidence="1">Multi-pass membrane protein</topology>
    </subcellularLocation>
</comment>
<keyword evidence="4" id="KW-1133">Transmembrane helix</keyword>
<accession>A0A1G6HHZ1</accession>
<dbReference type="PANTHER" id="PTHR32322:SF2">
    <property type="entry name" value="EAMA DOMAIN-CONTAINING PROTEIN"/>
    <property type="match status" value="1"/>
</dbReference>
<evidence type="ECO:0000256" key="3">
    <source>
        <dbReference type="ARBA" id="ARBA00022692"/>
    </source>
</evidence>
<dbReference type="InterPro" id="IPR050638">
    <property type="entry name" value="AA-Vitamin_Transporters"/>
</dbReference>
<gene>
    <name evidence="7" type="ORF">SAMN05421733_1067</name>
</gene>
<evidence type="ECO:0000313" key="7">
    <source>
        <dbReference type="EMBL" id="SDB93821.1"/>
    </source>
</evidence>
<name>A0A1G6HHZ1_9GAMM</name>
<comment type="similarity">
    <text evidence="2">Belongs to the EamA transporter family.</text>
</comment>
<keyword evidence="8" id="KW-1185">Reference proteome</keyword>
<sequence>MKLNLFLYALIVVLWGTTWSAITLQQSSHIAPEVAVFWRFFISAMILLLGLILTKKLAQLSFQDHLWCALQGCLIFGFNFFCFYQAVNYINSGLEAVIFSMAVLFNTLNSKLFFKQPIRLRFYPAVVFGFLGMIALFWHDLQGTYFKLDTLKGIVLCLVGTYGFSLGNMLSLYHQKKGNPILTTTAYAMSYGMLVMLFLSLIQGHDLFPTLTAVSLLSIVYLAVFGSVIGFCAYFFLIGRIGAGNAAYSTLIFPLIALLLATYFEGYTWHSNAVIGIICILIGNAIFFIPFERIWRYMKQHA</sequence>
<dbReference type="Proteomes" id="UP000242501">
    <property type="component" value="Unassembled WGS sequence"/>
</dbReference>
<evidence type="ECO:0000256" key="5">
    <source>
        <dbReference type="ARBA" id="ARBA00023136"/>
    </source>
</evidence>
<dbReference type="GO" id="GO:0016020">
    <property type="term" value="C:membrane"/>
    <property type="evidence" value="ECO:0007669"/>
    <property type="project" value="UniProtKB-SubCell"/>
</dbReference>
<dbReference type="EMBL" id="FMYL01000006">
    <property type="protein sequence ID" value="SDB93821.1"/>
    <property type="molecule type" value="Genomic_DNA"/>
</dbReference>
<dbReference type="OrthoDB" id="2352272at2"/>
<dbReference type="AlphaFoldDB" id="A0A1G6HHZ1"/>